<proteinExistence type="predicted"/>
<evidence type="ECO:0000256" key="1">
    <source>
        <dbReference type="SAM" id="MobiDB-lite"/>
    </source>
</evidence>
<evidence type="ECO:0000259" key="2">
    <source>
        <dbReference type="PROSITE" id="PS50994"/>
    </source>
</evidence>
<feature type="region of interest" description="Disordered" evidence="1">
    <location>
        <begin position="227"/>
        <end position="257"/>
    </location>
</feature>
<dbReference type="AlphaFoldDB" id="A0A7H4LGW4"/>
<dbReference type="InterPro" id="IPR005162">
    <property type="entry name" value="Retrotrans_gag_dom"/>
</dbReference>
<dbReference type="Pfam" id="PF03732">
    <property type="entry name" value="Retrotrans_gag"/>
    <property type="match status" value="1"/>
</dbReference>
<reference evidence="3 4" key="1">
    <citation type="submission" date="2018-05" db="EMBL/GenBank/DDBJ databases">
        <authorList>
            <person name="Thind KAUR A."/>
        </authorList>
    </citation>
    <scope>NUCLEOTIDE SEQUENCE [LARGE SCALE GENOMIC DNA]</scope>
</reference>
<sequence>MLQGTARTWLDSLKPRSINNRVDFTEAFVRNFTSTYKRPPKPRQLSLCVQGPTESTRDYLTRWAELRNSCEGVHEVQAIEYFTAGCREGILLKHRLLCDEPATLDELLIIADKYATAKSSMKTEIQVDASGKVAPQAPRTPAGDTSRRQQQNDNKRKAPQPASTSRFIVVPHYAYLKMKMPSTKGIITVSGDYKKSSAYAAASSRLAESLVIAAEKRLLDRVVAMAGKQPDMSPDPKESEAEGSFKPAKETKKIPLDPEHPERLKTSFITPFGTFCYLTMTFGLRNAGATFQRCMQKCLLKQLGRNAHVYVDDVVVKTEKHGTLLEYLKETFENLRRFQIKLNPEKCVFGVPAGQLLGFLFTKWIEAKPIKKLNGPTAVTFIADITTRYGVPHNIITGNGTNFAKGALARFCATQGIRLDLASVAHPQSNGQVERANGLILSGIKPRLGDPLERSAGCWLDELPAVLWSLCTTPNKSTGSTPFFLVYGAEAVIPTDIEFDSPRVTMYTEAEAKEAREDGVDLLEEGRLLALSRSAIY</sequence>
<dbReference type="InterPro" id="IPR043502">
    <property type="entry name" value="DNA/RNA_pol_sf"/>
</dbReference>
<feature type="region of interest" description="Disordered" evidence="1">
    <location>
        <begin position="126"/>
        <end position="163"/>
    </location>
</feature>
<dbReference type="InterPro" id="IPR036397">
    <property type="entry name" value="RNaseH_sf"/>
</dbReference>
<dbReference type="InterPro" id="IPR050951">
    <property type="entry name" value="Retrovirus_Pol_polyprotein"/>
</dbReference>
<dbReference type="Proteomes" id="UP000280104">
    <property type="component" value="Chromosome II"/>
</dbReference>
<dbReference type="InterPro" id="IPR043128">
    <property type="entry name" value="Rev_trsase/Diguanyl_cyclase"/>
</dbReference>
<dbReference type="InterPro" id="IPR012337">
    <property type="entry name" value="RNaseH-like_sf"/>
</dbReference>
<evidence type="ECO:0000313" key="3">
    <source>
        <dbReference type="EMBL" id="SPT17852.1"/>
    </source>
</evidence>
<dbReference type="Gene3D" id="3.10.10.10">
    <property type="entry name" value="HIV Type 1 Reverse Transcriptase, subunit A, domain 1"/>
    <property type="match status" value="1"/>
</dbReference>
<dbReference type="GO" id="GO:0015074">
    <property type="term" value="P:DNA integration"/>
    <property type="evidence" value="ECO:0007669"/>
    <property type="project" value="InterPro"/>
</dbReference>
<dbReference type="SUPFAM" id="SSF56672">
    <property type="entry name" value="DNA/RNA polymerases"/>
    <property type="match status" value="1"/>
</dbReference>
<dbReference type="PANTHER" id="PTHR37984">
    <property type="entry name" value="PROTEIN CBG26694"/>
    <property type="match status" value="1"/>
</dbReference>
<name>A0A7H4LGW4_WHEAT</name>
<dbReference type="InterPro" id="IPR001584">
    <property type="entry name" value="Integrase_cat-core"/>
</dbReference>
<dbReference type="Gene3D" id="3.30.70.270">
    <property type="match status" value="1"/>
</dbReference>
<dbReference type="PANTHER" id="PTHR37984:SF5">
    <property type="entry name" value="PROTEIN NYNRIN-LIKE"/>
    <property type="match status" value="1"/>
</dbReference>
<dbReference type="CDD" id="cd01647">
    <property type="entry name" value="RT_LTR"/>
    <property type="match status" value="1"/>
</dbReference>
<protein>
    <recommendedName>
        <fullName evidence="2">Integrase catalytic domain-containing protein</fullName>
    </recommendedName>
</protein>
<feature type="domain" description="Integrase catalytic" evidence="2">
    <location>
        <begin position="361"/>
        <end position="490"/>
    </location>
</feature>
<accession>A0A7H4LGW4</accession>
<gene>
    <name evidence="3" type="ORF">CAMPLR22A2D_LOCUS2462</name>
</gene>
<dbReference type="InterPro" id="IPR000477">
    <property type="entry name" value="RT_dom"/>
</dbReference>
<feature type="compositionally biased region" description="Basic and acidic residues" evidence="1">
    <location>
        <begin position="247"/>
        <end position="257"/>
    </location>
</feature>
<dbReference type="Pfam" id="PF00078">
    <property type="entry name" value="RVT_1"/>
    <property type="match status" value="1"/>
</dbReference>
<dbReference type="SUPFAM" id="SSF53098">
    <property type="entry name" value="Ribonuclease H-like"/>
    <property type="match status" value="1"/>
</dbReference>
<dbReference type="Gene3D" id="3.30.420.10">
    <property type="entry name" value="Ribonuclease H-like superfamily/Ribonuclease H"/>
    <property type="match status" value="1"/>
</dbReference>
<evidence type="ECO:0000313" key="4">
    <source>
        <dbReference type="Proteomes" id="UP000280104"/>
    </source>
</evidence>
<dbReference type="GO" id="GO:0003676">
    <property type="term" value="F:nucleic acid binding"/>
    <property type="evidence" value="ECO:0007669"/>
    <property type="project" value="InterPro"/>
</dbReference>
<organism evidence="3 4">
    <name type="scientific">Triticum aestivum</name>
    <name type="common">Wheat</name>
    <dbReference type="NCBI Taxonomy" id="4565"/>
    <lineage>
        <taxon>Eukaryota</taxon>
        <taxon>Viridiplantae</taxon>
        <taxon>Streptophyta</taxon>
        <taxon>Embryophyta</taxon>
        <taxon>Tracheophyta</taxon>
        <taxon>Spermatophyta</taxon>
        <taxon>Magnoliopsida</taxon>
        <taxon>Liliopsida</taxon>
        <taxon>Poales</taxon>
        <taxon>Poaceae</taxon>
        <taxon>BOP clade</taxon>
        <taxon>Pooideae</taxon>
        <taxon>Triticodae</taxon>
        <taxon>Triticeae</taxon>
        <taxon>Triticinae</taxon>
        <taxon>Triticum</taxon>
    </lineage>
</organism>
<dbReference type="EMBL" id="LS480641">
    <property type="protein sequence ID" value="SPT17852.1"/>
    <property type="molecule type" value="Genomic_DNA"/>
</dbReference>
<dbReference type="PROSITE" id="PS50994">
    <property type="entry name" value="INTEGRASE"/>
    <property type="match status" value="1"/>
</dbReference>